<reference evidence="1" key="1">
    <citation type="journal article" date="2014" name="Int. J. Syst. Evol. Microbiol.">
        <title>Complete genome sequence of Corynebacterium casei LMG S-19264T (=DSM 44701T), isolated from a smear-ripened cheese.</title>
        <authorList>
            <consortium name="US DOE Joint Genome Institute (JGI-PGF)"/>
            <person name="Walter F."/>
            <person name="Albersmeier A."/>
            <person name="Kalinowski J."/>
            <person name="Ruckert C."/>
        </authorList>
    </citation>
    <scope>NUCLEOTIDE SEQUENCE</scope>
    <source>
        <strain evidence="1">JCM 18487</strain>
    </source>
</reference>
<sequence>MPESGSDWTAYQPELLGLCRVKAEELRLLGYAEVTAEDVWRAVLAQVKGEVALYDLVARIFGLSAGQFMNYVTRNAYRAAASKGEDEPSMLV</sequence>
<evidence type="ECO:0008006" key="3">
    <source>
        <dbReference type="Google" id="ProtNLM"/>
    </source>
</evidence>
<dbReference type="RefSeq" id="WP_188882039.1">
    <property type="nucleotide sequence ID" value="NZ_BMOY01000019.1"/>
</dbReference>
<dbReference type="Proteomes" id="UP000637695">
    <property type="component" value="Unassembled WGS sequence"/>
</dbReference>
<evidence type="ECO:0000313" key="2">
    <source>
        <dbReference type="Proteomes" id="UP000637695"/>
    </source>
</evidence>
<organism evidence="1 2">
    <name type="scientific">Alicyclobacillus cellulosilyticus</name>
    <dbReference type="NCBI Taxonomy" id="1003997"/>
    <lineage>
        <taxon>Bacteria</taxon>
        <taxon>Bacillati</taxon>
        <taxon>Bacillota</taxon>
        <taxon>Bacilli</taxon>
        <taxon>Bacillales</taxon>
        <taxon>Alicyclobacillaceae</taxon>
        <taxon>Alicyclobacillus</taxon>
    </lineage>
</organism>
<gene>
    <name evidence="1" type="ORF">GCM10010885_14100</name>
</gene>
<keyword evidence="2" id="KW-1185">Reference proteome</keyword>
<evidence type="ECO:0000313" key="1">
    <source>
        <dbReference type="EMBL" id="GGJ06111.1"/>
    </source>
</evidence>
<dbReference type="EMBL" id="BMOY01000019">
    <property type="protein sequence ID" value="GGJ06111.1"/>
    <property type="molecule type" value="Genomic_DNA"/>
</dbReference>
<dbReference type="InterPro" id="IPR025716">
    <property type="entry name" value="Post-transcriptional_regulator"/>
</dbReference>
<comment type="caution">
    <text evidence="1">The sequence shown here is derived from an EMBL/GenBank/DDBJ whole genome shotgun (WGS) entry which is preliminary data.</text>
</comment>
<dbReference type="Pfam" id="PF13797">
    <property type="entry name" value="Post_transc_reg"/>
    <property type="match status" value="1"/>
</dbReference>
<accession>A0A917KA71</accession>
<protein>
    <recommendedName>
        <fullName evidence="3">Post-transcriptional regulator</fullName>
    </recommendedName>
</protein>
<proteinExistence type="predicted"/>
<name>A0A917KA71_9BACL</name>
<reference evidence="1" key="2">
    <citation type="submission" date="2020-09" db="EMBL/GenBank/DDBJ databases">
        <authorList>
            <person name="Sun Q."/>
            <person name="Ohkuma M."/>
        </authorList>
    </citation>
    <scope>NUCLEOTIDE SEQUENCE</scope>
    <source>
        <strain evidence="1">JCM 18487</strain>
    </source>
</reference>
<dbReference type="AlphaFoldDB" id="A0A917KA71"/>